<dbReference type="InterPro" id="IPR038740">
    <property type="entry name" value="BioF2-like_GNAT_dom"/>
</dbReference>
<sequence>MRTTPVFHERWWLDAVAPGTWREARVEENGQSVARLPFVEQKLAGFRLLLAPPLSTRLGPLVDAGEGRYETRLRRFDHLVDELVDRLPPADLFRQTFHPGLMSWLPFHRRGFRVEPQISYVLDDLSDLDRLWAGVSGQTRRVIKNAGKTLEVQHDDDAERLERMVRSTFRRQRMEVPYDSSVLNRIVLAGLEHDRVTVLSAVDASGAVHASLYCVRDDERAWYLGGGGDPALRSSGAGSLLMWELIKESAKHVPAFDFEGSMLPGVERYFRNFGGRQETYFAVSRTSRRFAPVWAAHRRLRESGSGEVVARLRRVLQSGGDHQGS</sequence>
<keyword evidence="3" id="KW-1185">Reference proteome</keyword>
<dbReference type="Gene3D" id="3.40.630.30">
    <property type="match status" value="1"/>
</dbReference>
<feature type="domain" description="BioF2-like acetyltransferase" evidence="1">
    <location>
        <begin position="140"/>
        <end position="271"/>
    </location>
</feature>
<dbReference type="SUPFAM" id="SSF55729">
    <property type="entry name" value="Acyl-CoA N-acyltransferases (Nat)"/>
    <property type="match status" value="1"/>
</dbReference>
<dbReference type="Proteomes" id="UP001597145">
    <property type="component" value="Unassembled WGS sequence"/>
</dbReference>
<comment type="caution">
    <text evidence="2">The sequence shown here is derived from an EMBL/GenBank/DDBJ whole genome shotgun (WGS) entry which is preliminary data.</text>
</comment>
<proteinExistence type="predicted"/>
<gene>
    <name evidence="2" type="ORF">ACFSCY_32335</name>
</gene>
<keyword evidence="2" id="KW-0808">Transferase</keyword>
<protein>
    <submittedName>
        <fullName evidence="2">GNAT family N-acetyltransferase</fullName>
        <ecNumber evidence="2">2.3.1.-</ecNumber>
    </submittedName>
</protein>
<dbReference type="PANTHER" id="PTHR36174:SF1">
    <property type="entry name" value="LIPID II:GLYCINE GLYCYLTRANSFERASE"/>
    <property type="match status" value="1"/>
</dbReference>
<accession>A0ABW4FUT3</accession>
<dbReference type="PANTHER" id="PTHR36174">
    <property type="entry name" value="LIPID II:GLYCINE GLYCYLTRANSFERASE"/>
    <property type="match status" value="1"/>
</dbReference>
<reference evidence="3" key="1">
    <citation type="journal article" date="2019" name="Int. J. Syst. Evol. Microbiol.">
        <title>The Global Catalogue of Microorganisms (GCM) 10K type strain sequencing project: providing services to taxonomists for standard genome sequencing and annotation.</title>
        <authorList>
            <consortium name="The Broad Institute Genomics Platform"/>
            <consortium name="The Broad Institute Genome Sequencing Center for Infectious Disease"/>
            <person name="Wu L."/>
            <person name="Ma J."/>
        </authorList>
    </citation>
    <scope>NUCLEOTIDE SEQUENCE [LARGE SCALE GENOMIC DNA]</scope>
    <source>
        <strain evidence="3">JCM 12165</strain>
    </source>
</reference>
<evidence type="ECO:0000313" key="2">
    <source>
        <dbReference type="EMBL" id="MFD1534117.1"/>
    </source>
</evidence>
<dbReference type="RefSeq" id="WP_343974155.1">
    <property type="nucleotide sequence ID" value="NZ_BAAAJG010000005.1"/>
</dbReference>
<evidence type="ECO:0000259" key="1">
    <source>
        <dbReference type="Pfam" id="PF13480"/>
    </source>
</evidence>
<name>A0ABW4FUT3_9PSEU</name>
<dbReference type="Pfam" id="PF13480">
    <property type="entry name" value="Acetyltransf_6"/>
    <property type="match status" value="1"/>
</dbReference>
<dbReference type="InterPro" id="IPR016181">
    <property type="entry name" value="Acyl_CoA_acyltransferase"/>
</dbReference>
<dbReference type="InterPro" id="IPR050644">
    <property type="entry name" value="PG_Glycine_Bridge_Synth"/>
</dbReference>
<keyword evidence="2" id="KW-0012">Acyltransferase</keyword>
<dbReference type="GO" id="GO:0016746">
    <property type="term" value="F:acyltransferase activity"/>
    <property type="evidence" value="ECO:0007669"/>
    <property type="project" value="UniProtKB-KW"/>
</dbReference>
<organism evidence="2 3">
    <name type="scientific">Pseudonocardia aurantiaca</name>
    <dbReference type="NCBI Taxonomy" id="75290"/>
    <lineage>
        <taxon>Bacteria</taxon>
        <taxon>Bacillati</taxon>
        <taxon>Actinomycetota</taxon>
        <taxon>Actinomycetes</taxon>
        <taxon>Pseudonocardiales</taxon>
        <taxon>Pseudonocardiaceae</taxon>
        <taxon>Pseudonocardia</taxon>
    </lineage>
</organism>
<dbReference type="EC" id="2.3.1.-" evidence="2"/>
<evidence type="ECO:0000313" key="3">
    <source>
        <dbReference type="Proteomes" id="UP001597145"/>
    </source>
</evidence>
<dbReference type="EMBL" id="JBHUCP010000028">
    <property type="protein sequence ID" value="MFD1534117.1"/>
    <property type="molecule type" value="Genomic_DNA"/>
</dbReference>